<dbReference type="PANTHER" id="PTHR38590:SF1">
    <property type="entry name" value="BLL0828 PROTEIN"/>
    <property type="match status" value="1"/>
</dbReference>
<dbReference type="SUPFAM" id="SSF52980">
    <property type="entry name" value="Restriction endonuclease-like"/>
    <property type="match status" value="1"/>
</dbReference>
<comment type="caution">
    <text evidence="2">The sequence shown here is derived from an EMBL/GenBank/DDBJ whole genome shotgun (WGS) entry which is preliminary data.</text>
</comment>
<keyword evidence="3" id="KW-1185">Reference proteome</keyword>
<dbReference type="Gene3D" id="3.40.960.10">
    <property type="entry name" value="VSR Endonuclease"/>
    <property type="match status" value="1"/>
</dbReference>
<proteinExistence type="predicted"/>
<dbReference type="RefSeq" id="WP_170035050.1">
    <property type="nucleotide sequence ID" value="NZ_JABDTL010000001.1"/>
</dbReference>
<name>A0A841H7M0_9BACT</name>
<keyword evidence="2" id="KW-0540">Nuclease</keyword>
<dbReference type="CDD" id="cd01038">
    <property type="entry name" value="Endonuclease_DUF559"/>
    <property type="match status" value="1"/>
</dbReference>
<evidence type="ECO:0000313" key="3">
    <source>
        <dbReference type="Proteomes" id="UP000582837"/>
    </source>
</evidence>
<organism evidence="2 3">
    <name type="scientific">Longimicrobium terrae</name>
    <dbReference type="NCBI Taxonomy" id="1639882"/>
    <lineage>
        <taxon>Bacteria</taxon>
        <taxon>Pseudomonadati</taxon>
        <taxon>Gemmatimonadota</taxon>
        <taxon>Longimicrobiia</taxon>
        <taxon>Longimicrobiales</taxon>
        <taxon>Longimicrobiaceae</taxon>
        <taxon>Longimicrobium</taxon>
    </lineage>
</organism>
<evidence type="ECO:0000259" key="1">
    <source>
        <dbReference type="Pfam" id="PF04480"/>
    </source>
</evidence>
<keyword evidence="2" id="KW-0378">Hydrolase</keyword>
<feature type="domain" description="DUF559" evidence="1">
    <location>
        <begin position="11"/>
        <end position="114"/>
    </location>
</feature>
<sequence length="127" mass="14439">MRQRRDSAPRVRAQARVLRQSATPAEQRLWRLLRSRAVNGLKFRRQHPLHGFVLDFYCAEARLCVELDGGIHAEQQDRDELRSAMLHAHGIRVIRFPNEQVFNDLPGVLNQIAHTATATAPAAMPTP</sequence>
<dbReference type="Pfam" id="PF04480">
    <property type="entry name" value="DUF559"/>
    <property type="match status" value="1"/>
</dbReference>
<protein>
    <submittedName>
        <fullName evidence="2">Very-short-patch-repair endonuclease</fullName>
    </submittedName>
</protein>
<evidence type="ECO:0000313" key="2">
    <source>
        <dbReference type="EMBL" id="MBB6073933.1"/>
    </source>
</evidence>
<dbReference type="EMBL" id="JACHIA010000033">
    <property type="protein sequence ID" value="MBB6073933.1"/>
    <property type="molecule type" value="Genomic_DNA"/>
</dbReference>
<dbReference type="GO" id="GO:0004519">
    <property type="term" value="F:endonuclease activity"/>
    <property type="evidence" value="ECO:0007669"/>
    <property type="project" value="UniProtKB-KW"/>
</dbReference>
<dbReference type="InterPro" id="IPR047216">
    <property type="entry name" value="Endonuclease_DUF559_bact"/>
</dbReference>
<keyword evidence="2" id="KW-0255">Endonuclease</keyword>
<dbReference type="AlphaFoldDB" id="A0A841H7M0"/>
<gene>
    <name evidence="2" type="ORF">HNQ61_005614</name>
</gene>
<reference evidence="2 3" key="1">
    <citation type="submission" date="2020-08" db="EMBL/GenBank/DDBJ databases">
        <title>Genomic Encyclopedia of Type Strains, Phase IV (KMG-IV): sequencing the most valuable type-strain genomes for metagenomic binning, comparative biology and taxonomic classification.</title>
        <authorList>
            <person name="Goeker M."/>
        </authorList>
    </citation>
    <scope>NUCLEOTIDE SEQUENCE [LARGE SCALE GENOMIC DNA]</scope>
    <source>
        <strain evidence="2 3">DSM 29007</strain>
    </source>
</reference>
<accession>A0A841H7M0</accession>
<dbReference type="Proteomes" id="UP000582837">
    <property type="component" value="Unassembled WGS sequence"/>
</dbReference>
<dbReference type="InterPro" id="IPR011335">
    <property type="entry name" value="Restrct_endonuc-II-like"/>
</dbReference>
<dbReference type="InterPro" id="IPR007569">
    <property type="entry name" value="DUF559"/>
</dbReference>
<dbReference type="PANTHER" id="PTHR38590">
    <property type="entry name" value="BLL0828 PROTEIN"/>
    <property type="match status" value="1"/>
</dbReference>